<dbReference type="Pfam" id="PF03690">
    <property type="entry name" value="MYG1_exonuc"/>
    <property type="match status" value="1"/>
</dbReference>
<protein>
    <submittedName>
        <fullName evidence="2">Melanocyte proliferating 1 protein</fullName>
    </submittedName>
</protein>
<organism evidence="2">
    <name type="scientific">Callorhinchus milii</name>
    <name type="common">Ghost shark</name>
    <dbReference type="NCBI Taxonomy" id="7868"/>
    <lineage>
        <taxon>Eukaryota</taxon>
        <taxon>Metazoa</taxon>
        <taxon>Chordata</taxon>
        <taxon>Craniata</taxon>
        <taxon>Vertebrata</taxon>
        <taxon>Chondrichthyes</taxon>
        <taxon>Holocephali</taxon>
        <taxon>Chimaeriformes</taxon>
        <taxon>Callorhinchidae</taxon>
        <taxon>Callorhinchus</taxon>
    </lineage>
</organism>
<dbReference type="GO" id="GO:0005634">
    <property type="term" value="C:nucleus"/>
    <property type="evidence" value="ECO:0007669"/>
    <property type="project" value="TreeGrafter"/>
</dbReference>
<dbReference type="KEGG" id="cmk:103190673"/>
<name>V9KX61_CALMI</name>
<evidence type="ECO:0000313" key="2">
    <source>
        <dbReference type="EMBL" id="AFP03359.1"/>
    </source>
</evidence>
<dbReference type="GeneID" id="103190673"/>
<dbReference type="AlphaFoldDB" id="V9KX61"/>
<dbReference type="GO" id="GO:0005737">
    <property type="term" value="C:cytoplasm"/>
    <property type="evidence" value="ECO:0007669"/>
    <property type="project" value="TreeGrafter"/>
</dbReference>
<dbReference type="EMBL" id="JW870841">
    <property type="protein sequence ID" value="AFP03359.1"/>
    <property type="molecule type" value="mRNA"/>
</dbReference>
<dbReference type="PANTHER" id="PTHR11215:SF1">
    <property type="entry name" value="MYG1 EXONUCLEASE"/>
    <property type="match status" value="1"/>
</dbReference>
<dbReference type="PANTHER" id="PTHR11215">
    <property type="entry name" value="METAL DEPENDENT HYDROLASE - RELATED"/>
    <property type="match status" value="1"/>
</dbReference>
<dbReference type="InterPro" id="IPR003226">
    <property type="entry name" value="MYG1_exonuclease"/>
</dbReference>
<accession>V9KX61</accession>
<comment type="similarity">
    <text evidence="1">Belongs to the MYG1 family.</text>
</comment>
<sequence length="357" mass="40835">MLWLRLCPRRCLTRMSGAQKRLRAMVRIGTHDGSFHCDEALACFLLRQLPEYREAEIVRSRNAKLLAECDVVVDVGGEYVPERHRYDHHQRTFSESMYSLQPENPWVTKLSSAGLVFFHFGKRILSTLLGKEEGDPQLPALYNKMYENFIEEIDAIDNGISQHDGESRYALTTNLSSRVGYLNPPWNEEEQDTEAGFRKAMELVGTEFLDRLQFFHKSWLPARTLVEEAIRKRYEEDPSGEILVMARGGCPWKEHLFNLEKELKVEKPIKFVLYVDQSGQWRVQCVPKGLHTFQNRLSLPEEWRGVRDEALSALSGIPDCVFVHSAGFIGGNKSKAGALEMARRSLRDQSGDGDTAV</sequence>
<evidence type="ECO:0000256" key="1">
    <source>
        <dbReference type="ARBA" id="ARBA00010105"/>
    </source>
</evidence>
<dbReference type="CTD" id="60314"/>
<dbReference type="OrthoDB" id="10265310at2759"/>
<dbReference type="RefSeq" id="XP_042200212.1">
    <property type="nucleotide sequence ID" value="XM_042344278.1"/>
</dbReference>
<reference evidence="2" key="1">
    <citation type="journal article" date="2014" name="Nature">
        <title>Elephant shark genome provides unique insights into gnathostome evolution.</title>
        <authorList>
            <consortium name="International Elephant Shark Genome Sequencing Consortium"/>
            <person name="Venkatesh B."/>
            <person name="Lee A.P."/>
            <person name="Ravi V."/>
            <person name="Maurya A.K."/>
            <person name="Lian M.M."/>
            <person name="Swann J.B."/>
            <person name="Ohta Y."/>
            <person name="Flajnik M.F."/>
            <person name="Sutoh Y."/>
            <person name="Kasahara M."/>
            <person name="Hoon S."/>
            <person name="Gangu V."/>
            <person name="Roy S.W."/>
            <person name="Irimia M."/>
            <person name="Korzh V."/>
            <person name="Kondrychyn I."/>
            <person name="Lim Z.W."/>
            <person name="Tay B.H."/>
            <person name="Tohari S."/>
            <person name="Kong K.W."/>
            <person name="Ho S."/>
            <person name="Lorente-Galdos B."/>
            <person name="Quilez J."/>
            <person name="Marques-Bonet T."/>
            <person name="Raney B.J."/>
            <person name="Ingham P.W."/>
            <person name="Tay A."/>
            <person name="Hillier L.W."/>
            <person name="Minx P."/>
            <person name="Boehm T."/>
            <person name="Wilson R.K."/>
            <person name="Brenner S."/>
            <person name="Warren W.C."/>
        </authorList>
    </citation>
    <scope>NUCLEOTIDE SEQUENCE</scope>
    <source>
        <tissue evidence="2">Gills</tissue>
    </source>
</reference>
<proteinExistence type="evidence at transcript level"/>